<sequence>MTSSSKNGLIRHGNGTRGHAARVGKTAVAAERIRWLRRCLIKKTFTLFNETRLTQCFGFHYTGDEGEGTTPQHRVCDRICEEQRARHLKQAEKKICENFVFWRLTAAGNTHIVSLRRLCVLFYYNVLRRSVNKHPGEREVGRKSTLKGAETSGLDDSIDRDLKEQEP</sequence>
<protein>
    <submittedName>
        <fullName evidence="2">Uncharacterized protein</fullName>
    </submittedName>
</protein>
<gene>
    <name evidence="2" type="ORF">NDU88_005335</name>
</gene>
<feature type="region of interest" description="Disordered" evidence="1">
    <location>
        <begin position="137"/>
        <end position="167"/>
    </location>
</feature>
<accession>A0AAV7QHV8</accession>
<evidence type="ECO:0000256" key="1">
    <source>
        <dbReference type="SAM" id="MobiDB-lite"/>
    </source>
</evidence>
<evidence type="ECO:0000313" key="3">
    <source>
        <dbReference type="Proteomes" id="UP001066276"/>
    </source>
</evidence>
<evidence type="ECO:0000313" key="2">
    <source>
        <dbReference type="EMBL" id="KAJ1138956.1"/>
    </source>
</evidence>
<dbReference type="AlphaFoldDB" id="A0AAV7QHV8"/>
<name>A0AAV7QHV8_PLEWA</name>
<dbReference type="Proteomes" id="UP001066276">
    <property type="component" value="Chromosome 6"/>
</dbReference>
<keyword evidence="3" id="KW-1185">Reference proteome</keyword>
<reference evidence="2" key="1">
    <citation type="journal article" date="2022" name="bioRxiv">
        <title>Sequencing and chromosome-scale assembly of the giantPleurodeles waltlgenome.</title>
        <authorList>
            <person name="Brown T."/>
            <person name="Elewa A."/>
            <person name="Iarovenko S."/>
            <person name="Subramanian E."/>
            <person name="Araus A.J."/>
            <person name="Petzold A."/>
            <person name="Susuki M."/>
            <person name="Suzuki K.-i.T."/>
            <person name="Hayashi T."/>
            <person name="Toyoda A."/>
            <person name="Oliveira C."/>
            <person name="Osipova E."/>
            <person name="Leigh N.D."/>
            <person name="Simon A."/>
            <person name="Yun M.H."/>
        </authorList>
    </citation>
    <scope>NUCLEOTIDE SEQUENCE</scope>
    <source>
        <strain evidence="2">20211129_DDA</strain>
        <tissue evidence="2">Liver</tissue>
    </source>
</reference>
<dbReference type="EMBL" id="JANPWB010000010">
    <property type="protein sequence ID" value="KAJ1138956.1"/>
    <property type="molecule type" value="Genomic_DNA"/>
</dbReference>
<organism evidence="2 3">
    <name type="scientific">Pleurodeles waltl</name>
    <name type="common">Iberian ribbed newt</name>
    <dbReference type="NCBI Taxonomy" id="8319"/>
    <lineage>
        <taxon>Eukaryota</taxon>
        <taxon>Metazoa</taxon>
        <taxon>Chordata</taxon>
        <taxon>Craniata</taxon>
        <taxon>Vertebrata</taxon>
        <taxon>Euteleostomi</taxon>
        <taxon>Amphibia</taxon>
        <taxon>Batrachia</taxon>
        <taxon>Caudata</taxon>
        <taxon>Salamandroidea</taxon>
        <taxon>Salamandridae</taxon>
        <taxon>Pleurodelinae</taxon>
        <taxon>Pleurodeles</taxon>
    </lineage>
</organism>
<feature type="compositionally biased region" description="Basic and acidic residues" evidence="1">
    <location>
        <begin position="157"/>
        <end position="167"/>
    </location>
</feature>
<comment type="caution">
    <text evidence="2">The sequence shown here is derived from an EMBL/GenBank/DDBJ whole genome shotgun (WGS) entry which is preliminary data.</text>
</comment>
<proteinExistence type="predicted"/>